<dbReference type="EMBL" id="CP139779">
    <property type="protein sequence ID" value="WQB69531.1"/>
    <property type="molecule type" value="Genomic_DNA"/>
</dbReference>
<dbReference type="SUPFAM" id="SSF55729">
    <property type="entry name" value="Acyl-CoA N-acyltransferases (Nat)"/>
    <property type="match status" value="1"/>
</dbReference>
<organism evidence="2 3">
    <name type="scientific">Microbacterium invictum</name>
    <dbReference type="NCBI Taxonomy" id="515415"/>
    <lineage>
        <taxon>Bacteria</taxon>
        <taxon>Bacillati</taxon>
        <taxon>Actinomycetota</taxon>
        <taxon>Actinomycetes</taxon>
        <taxon>Micrococcales</taxon>
        <taxon>Microbacteriaceae</taxon>
        <taxon>Microbacterium</taxon>
    </lineage>
</organism>
<dbReference type="PANTHER" id="PTHR43441:SF10">
    <property type="entry name" value="ACETYLTRANSFERASE"/>
    <property type="match status" value="1"/>
</dbReference>
<dbReference type="PROSITE" id="PS51186">
    <property type="entry name" value="GNAT"/>
    <property type="match status" value="1"/>
</dbReference>
<dbReference type="Pfam" id="PF13302">
    <property type="entry name" value="Acetyltransf_3"/>
    <property type="match status" value="1"/>
</dbReference>
<dbReference type="Gene3D" id="3.40.630.30">
    <property type="match status" value="1"/>
</dbReference>
<name>A0ABZ0V8A3_9MICO</name>
<dbReference type="Proteomes" id="UP001324533">
    <property type="component" value="Chromosome"/>
</dbReference>
<evidence type="ECO:0000313" key="2">
    <source>
        <dbReference type="EMBL" id="WQB69531.1"/>
    </source>
</evidence>
<protein>
    <submittedName>
        <fullName evidence="2">GNAT family N-acetyltransferase</fullName>
    </submittedName>
</protein>
<gene>
    <name evidence="2" type="ORF">T9R20_12605</name>
</gene>
<dbReference type="InterPro" id="IPR000182">
    <property type="entry name" value="GNAT_dom"/>
</dbReference>
<evidence type="ECO:0000259" key="1">
    <source>
        <dbReference type="PROSITE" id="PS51186"/>
    </source>
</evidence>
<evidence type="ECO:0000313" key="3">
    <source>
        <dbReference type="Proteomes" id="UP001324533"/>
    </source>
</evidence>
<reference evidence="2 3" key="1">
    <citation type="submission" date="2023-06" db="EMBL/GenBank/DDBJ databases">
        <title>Rock-solubilizing bacteria, Microbacterium invictum, promotes re-establishment of vegetation in rocky wasteland by accelerating rock bio-weathering and reshaping soil bacterial community.</title>
        <authorList>
            <person name="Liu C."/>
        </authorList>
    </citation>
    <scope>NUCLEOTIDE SEQUENCE [LARGE SCALE GENOMIC DNA]</scope>
    <source>
        <strain evidence="2 3">X-18</strain>
    </source>
</reference>
<keyword evidence="3" id="KW-1185">Reference proteome</keyword>
<sequence>MQPAILRTSRLVLSLPTRADTDAVFHACQDPDIQRFTTVPRPYVREHAEKFIDLVPRQWAEGVSTNWAIRHDGALAGMIGMHRLGTTEGSGEIGYWMSAPFRGKGLLAEAATAVLDFAFAPQGLDLVRVEWRAVVGNVASAAAARAVGFRYEGLLRQALVGPGGRDDGWVAGILRSDPRTPVPWPVLNP</sequence>
<feature type="domain" description="N-acetyltransferase" evidence="1">
    <location>
        <begin position="15"/>
        <end position="176"/>
    </location>
</feature>
<dbReference type="InterPro" id="IPR016181">
    <property type="entry name" value="Acyl_CoA_acyltransferase"/>
</dbReference>
<dbReference type="InterPro" id="IPR051908">
    <property type="entry name" value="Ribosomal_N-acetyltransferase"/>
</dbReference>
<accession>A0ABZ0V8A3</accession>
<dbReference type="RefSeq" id="WP_322409652.1">
    <property type="nucleotide sequence ID" value="NZ_CP139779.1"/>
</dbReference>
<proteinExistence type="predicted"/>
<dbReference type="PANTHER" id="PTHR43441">
    <property type="entry name" value="RIBOSOMAL-PROTEIN-SERINE ACETYLTRANSFERASE"/>
    <property type="match status" value="1"/>
</dbReference>